<evidence type="ECO:0000313" key="3">
    <source>
        <dbReference type="Proteomes" id="UP000656042"/>
    </source>
</evidence>
<proteinExistence type="predicted"/>
<gene>
    <name evidence="2" type="ORF">GCM10012284_46580</name>
</gene>
<dbReference type="AlphaFoldDB" id="A0A8J3FR69"/>
<name>A0A8J3FR69_9ACTN</name>
<comment type="caution">
    <text evidence="2">The sequence shown here is derived from an EMBL/GenBank/DDBJ whole genome shotgun (WGS) entry which is preliminary data.</text>
</comment>
<evidence type="ECO:0000256" key="1">
    <source>
        <dbReference type="SAM" id="MobiDB-lite"/>
    </source>
</evidence>
<feature type="region of interest" description="Disordered" evidence="1">
    <location>
        <begin position="24"/>
        <end position="46"/>
    </location>
</feature>
<reference evidence="2" key="1">
    <citation type="journal article" date="2014" name="Int. J. Syst. Evol. Microbiol.">
        <title>Complete genome sequence of Corynebacterium casei LMG S-19264T (=DSM 44701T), isolated from a smear-ripened cheese.</title>
        <authorList>
            <consortium name="US DOE Joint Genome Institute (JGI-PGF)"/>
            <person name="Walter F."/>
            <person name="Albersmeier A."/>
            <person name="Kalinowski J."/>
            <person name="Ruckert C."/>
        </authorList>
    </citation>
    <scope>NUCLEOTIDE SEQUENCE</scope>
    <source>
        <strain evidence="2">CGMCC 4.7299</strain>
    </source>
</reference>
<protein>
    <submittedName>
        <fullName evidence="2">Uncharacterized protein</fullName>
    </submittedName>
</protein>
<dbReference type="Proteomes" id="UP000656042">
    <property type="component" value="Unassembled WGS sequence"/>
</dbReference>
<keyword evidence="3" id="KW-1185">Reference proteome</keyword>
<dbReference type="EMBL" id="BMMX01000026">
    <property type="protein sequence ID" value="GGL07050.1"/>
    <property type="molecule type" value="Genomic_DNA"/>
</dbReference>
<evidence type="ECO:0000313" key="2">
    <source>
        <dbReference type="EMBL" id="GGL07050.1"/>
    </source>
</evidence>
<dbReference type="RefSeq" id="WP_189081419.1">
    <property type="nucleotide sequence ID" value="NZ_BMMX01000026.1"/>
</dbReference>
<organism evidence="2 3">
    <name type="scientific">Mangrovihabitans endophyticus</name>
    <dbReference type="NCBI Taxonomy" id="1751298"/>
    <lineage>
        <taxon>Bacteria</taxon>
        <taxon>Bacillati</taxon>
        <taxon>Actinomycetota</taxon>
        <taxon>Actinomycetes</taxon>
        <taxon>Micromonosporales</taxon>
        <taxon>Micromonosporaceae</taxon>
        <taxon>Mangrovihabitans</taxon>
    </lineage>
</organism>
<sequence length="116" mass="12242">MSADAFATAVDRLINQVGHWEQGRWSAAARPSGATGGAPAGSPPRRSDVVHALVQRLADLGAEAERRERRPVPRLGDLLLPDQIRVMADDLVAAGAPEDTLARATDEIAAARQALS</sequence>
<accession>A0A8J3FR69</accession>
<reference evidence="2" key="2">
    <citation type="submission" date="2020-09" db="EMBL/GenBank/DDBJ databases">
        <authorList>
            <person name="Sun Q."/>
            <person name="Zhou Y."/>
        </authorList>
    </citation>
    <scope>NUCLEOTIDE SEQUENCE</scope>
    <source>
        <strain evidence="2">CGMCC 4.7299</strain>
    </source>
</reference>